<comment type="caution">
    <text evidence="1">The sequence shown here is derived from an EMBL/GenBank/DDBJ whole genome shotgun (WGS) entry which is preliminary data.</text>
</comment>
<dbReference type="Proteomes" id="UP000024635">
    <property type="component" value="Unassembled WGS sequence"/>
</dbReference>
<organism evidence="1 2">
    <name type="scientific">Ancylostoma ceylanicum</name>
    <dbReference type="NCBI Taxonomy" id="53326"/>
    <lineage>
        <taxon>Eukaryota</taxon>
        <taxon>Metazoa</taxon>
        <taxon>Ecdysozoa</taxon>
        <taxon>Nematoda</taxon>
        <taxon>Chromadorea</taxon>
        <taxon>Rhabditida</taxon>
        <taxon>Rhabditina</taxon>
        <taxon>Rhabditomorpha</taxon>
        <taxon>Strongyloidea</taxon>
        <taxon>Ancylostomatidae</taxon>
        <taxon>Ancylostomatinae</taxon>
        <taxon>Ancylostoma</taxon>
    </lineage>
</organism>
<name>A0A016UZK5_9BILA</name>
<evidence type="ECO:0000313" key="2">
    <source>
        <dbReference type="Proteomes" id="UP000024635"/>
    </source>
</evidence>
<protein>
    <submittedName>
        <fullName evidence="1">Uncharacterized protein</fullName>
    </submittedName>
</protein>
<proteinExistence type="predicted"/>
<evidence type="ECO:0000313" key="1">
    <source>
        <dbReference type="EMBL" id="EYC19903.1"/>
    </source>
</evidence>
<gene>
    <name evidence="1" type="primary">Acey_s0023.g774</name>
    <name evidence="1" type="ORF">Y032_0023g774</name>
</gene>
<sequence length="66" mass="7865">MKSNAWRIPRDGIDQRRPLYPLSFIEACPNQKRWIPMRMTYFRSAIGSHSDDYNNSSGEFLKKLWS</sequence>
<dbReference type="EMBL" id="JARK01001359">
    <property type="protein sequence ID" value="EYC19903.1"/>
    <property type="molecule type" value="Genomic_DNA"/>
</dbReference>
<accession>A0A016UZK5</accession>
<dbReference type="AlphaFoldDB" id="A0A016UZK5"/>
<keyword evidence="2" id="KW-1185">Reference proteome</keyword>
<reference evidence="2" key="1">
    <citation type="journal article" date="2015" name="Nat. Genet.">
        <title>The genome and transcriptome of the zoonotic hookworm Ancylostoma ceylanicum identify infection-specific gene families.</title>
        <authorList>
            <person name="Schwarz E.M."/>
            <person name="Hu Y."/>
            <person name="Antoshechkin I."/>
            <person name="Miller M.M."/>
            <person name="Sternberg P.W."/>
            <person name="Aroian R.V."/>
        </authorList>
    </citation>
    <scope>NUCLEOTIDE SEQUENCE</scope>
    <source>
        <strain evidence="2">HY135</strain>
    </source>
</reference>